<feature type="region of interest" description="Disordered" evidence="10">
    <location>
        <begin position="230"/>
        <end position="253"/>
    </location>
</feature>
<dbReference type="GO" id="GO:0036064">
    <property type="term" value="C:ciliary basal body"/>
    <property type="evidence" value="ECO:0007669"/>
    <property type="project" value="TreeGrafter"/>
</dbReference>
<feature type="compositionally biased region" description="Polar residues" evidence="10">
    <location>
        <begin position="55"/>
        <end position="64"/>
    </location>
</feature>
<evidence type="ECO:0000256" key="1">
    <source>
        <dbReference type="ARBA" id="ARBA00004114"/>
    </source>
</evidence>
<dbReference type="EMBL" id="JAAVVJ010000004">
    <property type="protein sequence ID" value="KAF7225431.1"/>
    <property type="molecule type" value="Genomic_DNA"/>
</dbReference>
<evidence type="ECO:0000313" key="11">
    <source>
        <dbReference type="EMBL" id="KAF7225431.1"/>
    </source>
</evidence>
<dbReference type="AlphaFoldDB" id="A0A9D3BXT5"/>
<dbReference type="SUPFAM" id="SSF50978">
    <property type="entry name" value="WD40 repeat-like"/>
    <property type="match status" value="1"/>
</dbReference>
<dbReference type="GO" id="GO:0005814">
    <property type="term" value="C:centriole"/>
    <property type="evidence" value="ECO:0007669"/>
    <property type="project" value="UniProtKB-SubCell"/>
</dbReference>
<gene>
    <name evidence="11" type="ORF">G4P62_019149</name>
</gene>
<dbReference type="PANTHER" id="PTHR44019">
    <property type="entry name" value="WD REPEAT-CONTAINING PROTEIN 55"/>
    <property type="match status" value="1"/>
</dbReference>
<name>A0A9D3BXT5_NOTFU</name>
<dbReference type="GO" id="GO:0060271">
    <property type="term" value="P:cilium assembly"/>
    <property type="evidence" value="ECO:0007669"/>
    <property type="project" value="TreeGrafter"/>
</dbReference>
<dbReference type="InterPro" id="IPR015943">
    <property type="entry name" value="WD40/YVTN_repeat-like_dom_sf"/>
</dbReference>
<evidence type="ECO:0000256" key="4">
    <source>
        <dbReference type="ARBA" id="ARBA00022737"/>
    </source>
</evidence>
<evidence type="ECO:0000256" key="8">
    <source>
        <dbReference type="PROSITE-ProRule" id="PRU00221"/>
    </source>
</evidence>
<accession>A0A9D3BXT5</accession>
<feature type="coiled-coil region" evidence="9">
    <location>
        <begin position="189"/>
        <end position="216"/>
    </location>
</feature>
<reference evidence="11" key="1">
    <citation type="submission" date="2020-03" db="EMBL/GenBank/DDBJ databases">
        <title>Intra-Species Differences in Population Size shape Life History and Genome Evolution.</title>
        <authorList>
            <person name="Willemsen D."/>
            <person name="Cui R."/>
            <person name="Valenzano D.R."/>
        </authorList>
    </citation>
    <scope>NUCLEOTIDE SEQUENCE</scope>
    <source>
        <strain evidence="11">GRZ</strain>
        <tissue evidence="11">Whole</tissue>
    </source>
</reference>
<dbReference type="OMA" id="HINFDEW"/>
<comment type="caution">
    <text evidence="11">The sequence shown here is derived from an EMBL/GenBank/DDBJ whole genome shotgun (WGS) entry which is preliminary data.</text>
</comment>
<evidence type="ECO:0000256" key="2">
    <source>
        <dbReference type="ARBA" id="ARBA00022490"/>
    </source>
</evidence>
<feature type="repeat" description="WD" evidence="8">
    <location>
        <begin position="12"/>
        <end position="43"/>
    </location>
</feature>
<keyword evidence="3 8" id="KW-0853">WD repeat</keyword>
<evidence type="ECO:0000256" key="3">
    <source>
        <dbReference type="ARBA" id="ARBA00022574"/>
    </source>
</evidence>
<dbReference type="PROSITE" id="PS50294">
    <property type="entry name" value="WD_REPEATS_REGION"/>
    <property type="match status" value="1"/>
</dbReference>
<keyword evidence="6" id="KW-0206">Cytoskeleton</keyword>
<keyword evidence="4" id="KW-0677">Repeat</keyword>
<keyword evidence="2" id="KW-0963">Cytoplasm</keyword>
<dbReference type="PROSITE" id="PS50082">
    <property type="entry name" value="WD_REPEATS_2"/>
    <property type="match status" value="1"/>
</dbReference>
<dbReference type="Proteomes" id="UP000822369">
    <property type="component" value="Chromosome 4"/>
</dbReference>
<comment type="subcellular location">
    <subcellularLocation>
        <location evidence="1">Cytoplasm</location>
        <location evidence="1">Cytoskeleton</location>
        <location evidence="1">Microtubule organizing center</location>
        <location evidence="1">Centrosome</location>
        <location evidence="1">Centriole</location>
    </subcellularLocation>
</comment>
<evidence type="ECO:0000256" key="5">
    <source>
        <dbReference type="ARBA" id="ARBA00023054"/>
    </source>
</evidence>
<feature type="region of interest" description="Disordered" evidence="10">
    <location>
        <begin position="55"/>
        <end position="82"/>
    </location>
</feature>
<keyword evidence="5 9" id="KW-0175">Coiled coil</keyword>
<dbReference type="SMART" id="SM00320">
    <property type="entry name" value="WD40"/>
    <property type="match status" value="1"/>
</dbReference>
<dbReference type="Gene3D" id="2.130.10.10">
    <property type="entry name" value="YVTN repeat-like/Quinoprotein amine dehydrogenase"/>
    <property type="match status" value="1"/>
</dbReference>
<dbReference type="PANTHER" id="PTHR44019:SF1">
    <property type="entry name" value="POC1 CENTRIOLAR PROTEIN HOMOLOG B"/>
    <property type="match status" value="1"/>
</dbReference>
<evidence type="ECO:0000256" key="9">
    <source>
        <dbReference type="SAM" id="Coils"/>
    </source>
</evidence>
<dbReference type="InterPro" id="IPR050505">
    <property type="entry name" value="WDR55/POC1"/>
</dbReference>
<evidence type="ECO:0000256" key="10">
    <source>
        <dbReference type="SAM" id="MobiDB-lite"/>
    </source>
</evidence>
<evidence type="ECO:0000256" key="7">
    <source>
        <dbReference type="ARBA" id="ARBA00039724"/>
    </source>
</evidence>
<evidence type="ECO:0000313" key="12">
    <source>
        <dbReference type="Proteomes" id="UP000822369"/>
    </source>
</evidence>
<sequence length="253" mass="27841">MELLEGRLIYTLHGHKGAVITVAFSRAGDLFSSGGADRQVLLWRTNFDRKPYQDVLQQHSQRSTPDPPPHLSDIHPRAPHLHHPQPAAIQISPAVADTQSTDPHVIDLGPAAPHIKASFNDLPVHHYTSSRVEGWTGGESASSADPAAGNRTGADISSKGKGRREEEEMAHTHPLEVLSTHPSSLDFTLQHIVQQLDILTQTVSVLEERLTLTEDKMKECLQHQSQILKDIQASGERPRMSSDETDGSPLHFT</sequence>
<dbReference type="KEGG" id="nfu:107372338"/>
<evidence type="ECO:0000256" key="6">
    <source>
        <dbReference type="ARBA" id="ARBA00023212"/>
    </source>
</evidence>
<organism evidence="11 12">
    <name type="scientific">Nothobranchius furzeri</name>
    <name type="common">Turquoise killifish</name>
    <dbReference type="NCBI Taxonomy" id="105023"/>
    <lineage>
        <taxon>Eukaryota</taxon>
        <taxon>Metazoa</taxon>
        <taxon>Chordata</taxon>
        <taxon>Craniata</taxon>
        <taxon>Vertebrata</taxon>
        <taxon>Euteleostomi</taxon>
        <taxon>Actinopterygii</taxon>
        <taxon>Neopterygii</taxon>
        <taxon>Teleostei</taxon>
        <taxon>Neoteleostei</taxon>
        <taxon>Acanthomorphata</taxon>
        <taxon>Ovalentaria</taxon>
        <taxon>Atherinomorphae</taxon>
        <taxon>Cyprinodontiformes</taxon>
        <taxon>Nothobranchiidae</taxon>
        <taxon>Nothobranchius</taxon>
    </lineage>
</organism>
<feature type="region of interest" description="Disordered" evidence="10">
    <location>
        <begin position="133"/>
        <end position="171"/>
    </location>
</feature>
<dbReference type="Pfam" id="PF00400">
    <property type="entry name" value="WD40"/>
    <property type="match status" value="1"/>
</dbReference>
<proteinExistence type="predicted"/>
<dbReference type="InterPro" id="IPR036322">
    <property type="entry name" value="WD40_repeat_dom_sf"/>
</dbReference>
<protein>
    <recommendedName>
        <fullName evidence="7">POC1 centriolar protein homolog B</fullName>
    </recommendedName>
</protein>
<dbReference type="InterPro" id="IPR001680">
    <property type="entry name" value="WD40_rpt"/>
</dbReference>